<protein>
    <recommendedName>
        <fullName evidence="4">Molybdenum cofactor sulfurase</fullName>
        <shortName evidence="4">MCS</shortName>
        <shortName evidence="4">MOS</shortName>
        <shortName evidence="4">MoCo sulfurase</shortName>
        <ecNumber evidence="4">2.8.1.9</ecNumber>
    </recommendedName>
    <alternativeName>
        <fullName evidence="4">Molybdenum cofactor sulfurtransferase</fullName>
    </alternativeName>
</protein>
<dbReference type="InterPro" id="IPR015421">
    <property type="entry name" value="PyrdxlP-dep_Trfase_major"/>
</dbReference>
<dbReference type="SUPFAM" id="SSF53383">
    <property type="entry name" value="PLP-dependent transferases"/>
    <property type="match status" value="1"/>
</dbReference>
<dbReference type="GO" id="GO:0008265">
    <property type="term" value="F:molybdenum cofactor sulfurtransferase activity"/>
    <property type="evidence" value="ECO:0007669"/>
    <property type="project" value="UniProtKB-UniRule"/>
</dbReference>
<dbReference type="OrthoDB" id="420046at2759"/>
<comment type="similarity">
    <text evidence="4">Belongs to the class-V pyridoxal-phosphate-dependent aminotransferase family. MOCOS subfamily.</text>
</comment>
<dbReference type="AlphaFoldDB" id="A0A6S7FJE7"/>
<dbReference type="Proteomes" id="UP001152795">
    <property type="component" value="Unassembled WGS sequence"/>
</dbReference>
<evidence type="ECO:0000256" key="4">
    <source>
        <dbReference type="HAMAP-Rule" id="MF_03050"/>
    </source>
</evidence>
<comment type="caution">
    <text evidence="5">The sequence shown here is derived from an EMBL/GenBank/DDBJ whole genome shotgun (WGS) entry which is preliminary data.</text>
</comment>
<dbReference type="SUPFAM" id="SSF141673">
    <property type="entry name" value="MOSC N-terminal domain-like"/>
    <property type="match status" value="1"/>
</dbReference>
<dbReference type="InterPro" id="IPR005303">
    <property type="entry name" value="MOCOS_middle"/>
</dbReference>
<feature type="active site" evidence="4">
    <location>
        <position position="434"/>
    </location>
</feature>
<evidence type="ECO:0000256" key="3">
    <source>
        <dbReference type="ARBA" id="ARBA00023150"/>
    </source>
</evidence>
<dbReference type="GO" id="GO:0006777">
    <property type="term" value="P:Mo-molybdopterin cofactor biosynthetic process"/>
    <property type="evidence" value="ECO:0007669"/>
    <property type="project" value="UniProtKB-UniRule"/>
</dbReference>
<dbReference type="InterPro" id="IPR005302">
    <property type="entry name" value="MoCF_Sase_C"/>
</dbReference>
<dbReference type="EC" id="2.8.1.9" evidence="4"/>
<proteinExistence type="inferred from homology"/>
<dbReference type="EMBL" id="CACRXK020000019">
    <property type="protein sequence ID" value="CAB3976893.1"/>
    <property type="molecule type" value="Genomic_DNA"/>
</dbReference>
<dbReference type="Pfam" id="PF03473">
    <property type="entry name" value="MOSC"/>
    <property type="match status" value="1"/>
</dbReference>
<keyword evidence="1 4" id="KW-0808">Transferase</keyword>
<dbReference type="Pfam" id="PF00266">
    <property type="entry name" value="Aminotran_5"/>
    <property type="match status" value="2"/>
</dbReference>
<dbReference type="InterPro" id="IPR015424">
    <property type="entry name" value="PyrdxlP-dep_Trfase"/>
</dbReference>
<keyword evidence="3 4" id="KW-0501">Molybdenum cofactor biosynthesis</keyword>
<organism evidence="5 6">
    <name type="scientific">Paramuricea clavata</name>
    <name type="common">Red gorgonian</name>
    <name type="synonym">Violescent sea-whip</name>
    <dbReference type="NCBI Taxonomy" id="317549"/>
    <lineage>
        <taxon>Eukaryota</taxon>
        <taxon>Metazoa</taxon>
        <taxon>Cnidaria</taxon>
        <taxon>Anthozoa</taxon>
        <taxon>Octocorallia</taxon>
        <taxon>Malacalcyonacea</taxon>
        <taxon>Plexauridae</taxon>
        <taxon>Paramuricea</taxon>
    </lineage>
</organism>
<evidence type="ECO:0000313" key="6">
    <source>
        <dbReference type="Proteomes" id="UP001152795"/>
    </source>
</evidence>
<dbReference type="PROSITE" id="PS51340">
    <property type="entry name" value="MOSC"/>
    <property type="match status" value="1"/>
</dbReference>
<dbReference type="InterPro" id="IPR028886">
    <property type="entry name" value="MoCo_sulfurase"/>
</dbReference>
<dbReference type="Gene3D" id="3.40.640.10">
    <property type="entry name" value="Type I PLP-dependent aspartate aminotransferase-like (Major domain)"/>
    <property type="match status" value="1"/>
</dbReference>
<dbReference type="GO" id="GO:0030170">
    <property type="term" value="F:pyridoxal phosphate binding"/>
    <property type="evidence" value="ECO:0007669"/>
    <property type="project" value="UniProtKB-UniRule"/>
</dbReference>
<sequence length="804" mass="90779">MAEDFYSRYSMDYGYEGCIAAMREKEFPNLNEAVYLDHTGATLYAKSQLQSYHDDLLKNMYGNPHSSCLSSEKTSYMIDDVRHEILSFFNTTSDDYHVLFTFNATHGIKLVAENFKFHTVNDSTIMSNSWFVYLQDSHTSVAGIRAVALEKGVNIRIVDYKESSQETLSVTLQNKSNIINSTVINNHSSINGDVSENLPSDNIPKNLFAFPAMSNFSGHKYPMEWISSAQNKGLFSNEFPGKWFVLLDAASFVSTSELDLSSYHPDFVPISFYKLFGFPTGLGALLVSVRGGEALRKTYFGGGSVSAYSSDTDFHAFKPSLQDRHKDGTPPFLEILAVRHGFQSLRKLTTSMDLVTKHTFCLAHYVYNKLNELRHFNERNVCECYCDTEYKSSSVQGPIVNFNVLRSDGNYVGYAEVSKLAIIYHIHLRTGCFCNVGACQYFLRLSTPQLHKHFEAGHVCGDSIDIIDGQPTGSIRISFGYMSDFSDAEKFLNFIKDCFVEQVGNTCNETIRSCAAENNCHLKRLFIYPVKSCAAFEVEEWDLNEKGLCYDREWLIVNESGSFISQKRQPRLCFIKPYIGLKENVLRLQAPEMPELVLPLRMSTGEMNSLIIQPRICGAKVSGIDCGDVVSKWLTSFLKQKCRLIRQNPNVIRRNNLNEDYFSQALSLANNSQLVYITEASCLDLLDNIKSLFPNGETCELTVETLIQRFRPNLVISGVDAYEEEFWSSVTIGNCEFQCCGVCFRCQMISVDPQSGERSKEPMRTLAKLRGSKIPFGVHLQQILSETKMQLRVGDVVAGQNELT</sequence>
<dbReference type="PANTHER" id="PTHR14237:SF80">
    <property type="entry name" value="MOLYBDENUM COFACTOR SULFURASE"/>
    <property type="match status" value="1"/>
</dbReference>
<evidence type="ECO:0000256" key="1">
    <source>
        <dbReference type="ARBA" id="ARBA00022679"/>
    </source>
</evidence>
<feature type="modified residue" description="N6-(pyridoxal phosphate)lysine" evidence="4">
    <location>
        <position position="274"/>
    </location>
</feature>
<comment type="function">
    <text evidence="4">Sulfurates the molybdenum cofactor. Sulfation of molybdenum is essential for xanthine dehydrogenase (XDH) and aldehyde oxidase (ADO) enzymes in which molybdenum cofactor is liganded by 1 oxygen and 1 sulfur atom in active form.</text>
</comment>
<dbReference type="HAMAP" id="MF_03050">
    <property type="entry name" value="MOCOS"/>
    <property type="match status" value="1"/>
</dbReference>
<gene>
    <name evidence="5" type="ORF">PACLA_8A049911</name>
</gene>
<reference evidence="5" key="1">
    <citation type="submission" date="2020-04" db="EMBL/GenBank/DDBJ databases">
        <authorList>
            <person name="Alioto T."/>
            <person name="Alioto T."/>
            <person name="Gomez Garrido J."/>
        </authorList>
    </citation>
    <scope>NUCLEOTIDE SEQUENCE</scope>
    <source>
        <strain evidence="5">A484AB</strain>
    </source>
</reference>
<dbReference type="GO" id="GO:0016829">
    <property type="term" value="F:lyase activity"/>
    <property type="evidence" value="ECO:0007669"/>
    <property type="project" value="UniProtKB-UniRule"/>
</dbReference>
<accession>A0A6S7FJE7</accession>
<evidence type="ECO:0000313" key="5">
    <source>
        <dbReference type="EMBL" id="CAB3976893.1"/>
    </source>
</evidence>
<dbReference type="Pfam" id="PF03476">
    <property type="entry name" value="MOSC_N"/>
    <property type="match status" value="1"/>
</dbReference>
<dbReference type="GO" id="GO:0030151">
    <property type="term" value="F:molybdenum ion binding"/>
    <property type="evidence" value="ECO:0007669"/>
    <property type="project" value="UniProtKB-UniRule"/>
</dbReference>
<name>A0A6S7FJE7_PARCT</name>
<keyword evidence="2 4" id="KW-0663">Pyridoxal phosphate</keyword>
<dbReference type="InterPro" id="IPR000192">
    <property type="entry name" value="Aminotrans_V_dom"/>
</dbReference>
<comment type="cofactor">
    <cofactor evidence="4">
        <name>pyridoxal 5'-phosphate</name>
        <dbReference type="ChEBI" id="CHEBI:597326"/>
    </cofactor>
</comment>
<evidence type="ECO:0000256" key="2">
    <source>
        <dbReference type="ARBA" id="ARBA00022898"/>
    </source>
</evidence>
<comment type="catalytic activity">
    <reaction evidence="4">
        <text>Mo-molybdopterin + L-cysteine + AH2 = thio-Mo-molybdopterin + L-alanine + A + H2O</text>
        <dbReference type="Rhea" id="RHEA:42636"/>
        <dbReference type="ChEBI" id="CHEBI:13193"/>
        <dbReference type="ChEBI" id="CHEBI:15377"/>
        <dbReference type="ChEBI" id="CHEBI:17499"/>
        <dbReference type="ChEBI" id="CHEBI:35235"/>
        <dbReference type="ChEBI" id="CHEBI:57972"/>
        <dbReference type="ChEBI" id="CHEBI:71302"/>
        <dbReference type="ChEBI" id="CHEBI:82685"/>
        <dbReference type="EC" id="2.8.1.9"/>
    </reaction>
</comment>
<dbReference type="PANTHER" id="PTHR14237">
    <property type="entry name" value="MOLYBDOPTERIN COFACTOR SULFURASE MOSC"/>
    <property type="match status" value="1"/>
</dbReference>
<keyword evidence="6" id="KW-1185">Reference proteome</keyword>